<dbReference type="RefSeq" id="WP_006840427.1">
    <property type="nucleotide sequence ID" value="NZ_LT629700.1"/>
</dbReference>
<keyword evidence="2" id="KW-1185">Reference proteome</keyword>
<reference evidence="2" key="1">
    <citation type="submission" date="2016-10" db="EMBL/GenBank/DDBJ databases">
        <authorList>
            <person name="Varghese N."/>
            <person name="Submissions S."/>
        </authorList>
    </citation>
    <scope>NUCLEOTIDE SEQUENCE [LARGE SCALE GENOMIC DNA]</scope>
    <source>
        <strain evidence="2">DSM 20632</strain>
    </source>
</reference>
<protein>
    <submittedName>
        <fullName evidence="1">Uncharacterized protein</fullName>
    </submittedName>
</protein>
<organism evidence="1 2">
    <name type="scientific">Corynebacterium mycetoides</name>
    <dbReference type="NCBI Taxonomy" id="38302"/>
    <lineage>
        <taxon>Bacteria</taxon>
        <taxon>Bacillati</taxon>
        <taxon>Actinomycetota</taxon>
        <taxon>Actinomycetes</taxon>
        <taxon>Mycobacteriales</taxon>
        <taxon>Corynebacteriaceae</taxon>
        <taxon>Corynebacterium</taxon>
    </lineage>
</organism>
<sequence>MQTHADEIFVHHQCPHCVSVIEDFNADSGRYGGAELLDITYIRNLKRFLAYRDTLEDGASR</sequence>
<dbReference type="OrthoDB" id="9798918at2"/>
<accession>A0A1G9PGA9</accession>
<proteinExistence type="predicted"/>
<gene>
    <name evidence="1" type="ORF">SAMN04488535_1444</name>
</gene>
<dbReference type="STRING" id="38302.SAMN04488535_1444"/>
<dbReference type="EMBL" id="LT629700">
    <property type="protein sequence ID" value="SDL97759.1"/>
    <property type="molecule type" value="Genomic_DNA"/>
</dbReference>
<dbReference type="AlphaFoldDB" id="A0A1G9PGA9"/>
<dbReference type="Proteomes" id="UP000199350">
    <property type="component" value="Chromosome I"/>
</dbReference>
<evidence type="ECO:0000313" key="1">
    <source>
        <dbReference type="EMBL" id="SDL97759.1"/>
    </source>
</evidence>
<name>A0A1G9PGA9_9CORY</name>
<evidence type="ECO:0000313" key="2">
    <source>
        <dbReference type="Proteomes" id="UP000199350"/>
    </source>
</evidence>